<dbReference type="Proteomes" id="UP000478052">
    <property type="component" value="Unassembled WGS sequence"/>
</dbReference>
<proteinExistence type="predicted"/>
<keyword evidence="2" id="KW-1185">Reference proteome</keyword>
<gene>
    <name evidence="1" type="ORF">FWK35_00008983</name>
</gene>
<evidence type="ECO:0000313" key="1">
    <source>
        <dbReference type="EMBL" id="KAF0773481.1"/>
    </source>
</evidence>
<dbReference type="EMBL" id="VUJU01000057">
    <property type="protein sequence ID" value="KAF0773481.1"/>
    <property type="molecule type" value="Genomic_DNA"/>
</dbReference>
<reference evidence="1 2" key="1">
    <citation type="submission" date="2019-08" db="EMBL/GenBank/DDBJ databases">
        <title>Whole genome of Aphis craccivora.</title>
        <authorList>
            <person name="Voronova N.V."/>
            <person name="Shulinski R.S."/>
            <person name="Bandarenka Y.V."/>
            <person name="Zhorov D.G."/>
            <person name="Warner D."/>
        </authorList>
    </citation>
    <scope>NUCLEOTIDE SEQUENCE [LARGE SCALE GENOMIC DNA]</scope>
    <source>
        <strain evidence="1">180601</strain>
        <tissue evidence="1">Whole Body</tissue>
    </source>
</reference>
<evidence type="ECO:0000313" key="2">
    <source>
        <dbReference type="Proteomes" id="UP000478052"/>
    </source>
</evidence>
<comment type="caution">
    <text evidence="1">The sequence shown here is derived from an EMBL/GenBank/DDBJ whole genome shotgun (WGS) entry which is preliminary data.</text>
</comment>
<sequence length="239" mass="26209">MCIILYGAVGQNTSHNGMRFGIQSVGTLSGRSSRINAATGTFDVGRRLTVSKDEVRQPALHSAPEEPGFARWLRCHNKQTAGPVFCGGTGKRLRAIENHRPRFTESRATVDVATTAIFNRKTSAGGSGDYTTPPPIDTSAERKIDPWSVSSHSSSSLYNIHALVKFFEMFSVIVEVRQHIFLLAISNFILNKVLTVVGLDKKAQRIALSLAALRRRLVTCHCVPSTLVATHEQSTQTIY</sequence>
<dbReference type="AlphaFoldDB" id="A0A6G0ZPN1"/>
<name>A0A6G0ZPN1_APHCR</name>
<protein>
    <submittedName>
        <fullName evidence="1">Uncharacterized protein</fullName>
    </submittedName>
</protein>
<organism evidence="1 2">
    <name type="scientific">Aphis craccivora</name>
    <name type="common">Cowpea aphid</name>
    <dbReference type="NCBI Taxonomy" id="307492"/>
    <lineage>
        <taxon>Eukaryota</taxon>
        <taxon>Metazoa</taxon>
        <taxon>Ecdysozoa</taxon>
        <taxon>Arthropoda</taxon>
        <taxon>Hexapoda</taxon>
        <taxon>Insecta</taxon>
        <taxon>Pterygota</taxon>
        <taxon>Neoptera</taxon>
        <taxon>Paraneoptera</taxon>
        <taxon>Hemiptera</taxon>
        <taxon>Sternorrhyncha</taxon>
        <taxon>Aphidomorpha</taxon>
        <taxon>Aphidoidea</taxon>
        <taxon>Aphididae</taxon>
        <taxon>Aphidini</taxon>
        <taxon>Aphis</taxon>
        <taxon>Aphis</taxon>
    </lineage>
</organism>
<accession>A0A6G0ZPN1</accession>